<organism evidence="2 3">
    <name type="scientific">Rhodanobacter glycinis</name>
    <dbReference type="NCBI Taxonomy" id="582702"/>
    <lineage>
        <taxon>Bacteria</taxon>
        <taxon>Pseudomonadati</taxon>
        <taxon>Pseudomonadota</taxon>
        <taxon>Gammaproteobacteria</taxon>
        <taxon>Lysobacterales</taxon>
        <taxon>Rhodanobacteraceae</taxon>
        <taxon>Rhodanobacter</taxon>
    </lineage>
</organism>
<dbReference type="SUPFAM" id="SSF54427">
    <property type="entry name" value="NTF2-like"/>
    <property type="match status" value="1"/>
</dbReference>
<protein>
    <submittedName>
        <fullName evidence="2">Nuclear transport factor 2 family protein</fullName>
    </submittedName>
</protein>
<proteinExistence type="predicted"/>
<keyword evidence="1" id="KW-0732">Signal</keyword>
<dbReference type="RefSeq" id="WP_147628422.1">
    <property type="nucleotide sequence ID" value="NZ_CP042807.1"/>
</dbReference>
<dbReference type="KEGG" id="rgl:CS053_17870"/>
<dbReference type="Gene3D" id="3.10.450.50">
    <property type="match status" value="1"/>
</dbReference>
<name>A0A5B9E787_9GAMM</name>
<evidence type="ECO:0000256" key="1">
    <source>
        <dbReference type="SAM" id="SignalP"/>
    </source>
</evidence>
<feature type="chain" id="PRO_5022661562" evidence="1">
    <location>
        <begin position="21"/>
        <end position="170"/>
    </location>
</feature>
<sequence length="170" mass="18766">MKTTLFIAACLAMVAGPTLATPASSTDAQGAKYQIEQVIARFQAAIVKKDKAALSDLFLPTDNSWMAVPTETTYRLVKTRHPKARRFMPGNYGKFVDFVTTTPGHMEEKFSNVKIETDGAVASVYFDFVFLDDGKPENRGSETWQLINTGHGWKINALAYSINLDPGQVK</sequence>
<dbReference type="EMBL" id="CP042807">
    <property type="protein sequence ID" value="QEE26167.1"/>
    <property type="molecule type" value="Genomic_DNA"/>
</dbReference>
<accession>A0A5B9E787</accession>
<dbReference type="Proteomes" id="UP000321807">
    <property type="component" value="Chromosome"/>
</dbReference>
<dbReference type="InterPro" id="IPR032710">
    <property type="entry name" value="NTF2-like_dom_sf"/>
</dbReference>
<dbReference type="AlphaFoldDB" id="A0A5B9E787"/>
<feature type="signal peptide" evidence="1">
    <location>
        <begin position="1"/>
        <end position="20"/>
    </location>
</feature>
<evidence type="ECO:0000313" key="3">
    <source>
        <dbReference type="Proteomes" id="UP000321807"/>
    </source>
</evidence>
<evidence type="ECO:0000313" key="2">
    <source>
        <dbReference type="EMBL" id="QEE26167.1"/>
    </source>
</evidence>
<reference evidence="2 3" key="1">
    <citation type="submission" date="2019-08" db="EMBL/GenBank/DDBJ databases">
        <title>Complete genome sequence of Rhodanobacter glycinis strain T01E-68 isolated from tomato root.</title>
        <authorList>
            <person name="Weon H.-Y."/>
            <person name="Lee S.A."/>
        </authorList>
    </citation>
    <scope>NUCLEOTIDE SEQUENCE [LARGE SCALE GENOMIC DNA]</scope>
    <source>
        <strain evidence="2 3">T01E-68</strain>
    </source>
</reference>
<gene>
    <name evidence="2" type="ORF">CS053_17870</name>
</gene>